<dbReference type="Gene3D" id="3.40.50.1820">
    <property type="entry name" value="alpha/beta hydrolase"/>
    <property type="match status" value="1"/>
</dbReference>
<protein>
    <submittedName>
        <fullName evidence="3">Esterase/lipase/thioesterase family active site</fullName>
    </submittedName>
</protein>
<dbReference type="EMBL" id="AP018229">
    <property type="protein sequence ID" value="BAY87851.1"/>
    <property type="molecule type" value="Genomic_DNA"/>
</dbReference>
<dbReference type="Proteomes" id="UP000218418">
    <property type="component" value="Plasmid plasmid2"/>
</dbReference>
<dbReference type="GO" id="GO:0006508">
    <property type="term" value="P:proteolysis"/>
    <property type="evidence" value="ECO:0007669"/>
    <property type="project" value="InterPro"/>
</dbReference>
<keyword evidence="3" id="KW-0614">Plasmid</keyword>
<dbReference type="AlphaFoldDB" id="A0A1Z4M383"/>
<dbReference type="InterPro" id="IPR001375">
    <property type="entry name" value="Peptidase_S9_cat"/>
</dbReference>
<dbReference type="PANTHER" id="PTHR42776">
    <property type="entry name" value="SERINE PEPTIDASE S9 FAMILY MEMBER"/>
    <property type="match status" value="1"/>
</dbReference>
<keyword evidence="4" id="KW-1185">Reference proteome</keyword>
<feature type="domain" description="Peptidase S9 prolyl oligopeptidase catalytic" evidence="2">
    <location>
        <begin position="136"/>
        <end position="301"/>
    </location>
</feature>
<gene>
    <name evidence="3" type="ORF">NIES267_73750</name>
</gene>
<dbReference type="Pfam" id="PF00326">
    <property type="entry name" value="Peptidase_S9"/>
    <property type="match status" value="1"/>
</dbReference>
<evidence type="ECO:0000313" key="3">
    <source>
        <dbReference type="EMBL" id="BAY87851.1"/>
    </source>
</evidence>
<organism evidence="3 4">
    <name type="scientific">Calothrix parasitica NIES-267</name>
    <dbReference type="NCBI Taxonomy" id="1973488"/>
    <lineage>
        <taxon>Bacteria</taxon>
        <taxon>Bacillati</taxon>
        <taxon>Cyanobacteriota</taxon>
        <taxon>Cyanophyceae</taxon>
        <taxon>Nostocales</taxon>
        <taxon>Calotrichaceae</taxon>
        <taxon>Calothrix</taxon>
    </lineage>
</organism>
<sequence length="301" mass="34003">MPVAELKKLPITEIKQFDYSTEFFTNTFLKIENEEERRELIEFYKSRSSKVNVFEFFYTSNNHRVKGILVEPAKLIEPASTLIYCRGGTGVVGSLTPIHFLSKKIEIFDLVNSGHIVIASQLSGIDGGVGMTDVGGQSDIDDVMNLYQSFQNYELGNGNFGLIGGSNGGSLVYKMLTRSDDFKCAVVVAGKTKDFGNTDRPDFEKLKALRHQYYNTESEEELNERSPIIWAHKISKTTPILLIHGTKDWRVSVSDTLEMATKLIQNNTPIGLRIYEGDNHSLTVNRKKVNQEIIDWVQTYL</sequence>
<keyword evidence="1" id="KW-0378">Hydrolase</keyword>
<proteinExistence type="predicted"/>
<evidence type="ECO:0000259" key="2">
    <source>
        <dbReference type="Pfam" id="PF00326"/>
    </source>
</evidence>
<dbReference type="InterPro" id="IPR029058">
    <property type="entry name" value="AB_hydrolase_fold"/>
</dbReference>
<dbReference type="PANTHER" id="PTHR42776:SF27">
    <property type="entry name" value="DIPEPTIDYL PEPTIDASE FAMILY MEMBER 6"/>
    <property type="match status" value="1"/>
</dbReference>
<reference evidence="3 4" key="1">
    <citation type="submission" date="2017-06" db="EMBL/GenBank/DDBJ databases">
        <title>Genome sequencing of cyanobaciteial culture collection at National Institute for Environmental Studies (NIES).</title>
        <authorList>
            <person name="Hirose Y."/>
            <person name="Shimura Y."/>
            <person name="Fujisawa T."/>
            <person name="Nakamura Y."/>
            <person name="Kawachi M."/>
        </authorList>
    </citation>
    <scope>NUCLEOTIDE SEQUENCE [LARGE SCALE GENOMIC DNA]</scope>
    <source>
        <strain evidence="3 4">NIES-267</strain>
        <plasmid evidence="4">Plasmid2 dna</plasmid>
    </source>
</reference>
<dbReference type="GO" id="GO:0004252">
    <property type="term" value="F:serine-type endopeptidase activity"/>
    <property type="evidence" value="ECO:0007669"/>
    <property type="project" value="TreeGrafter"/>
</dbReference>
<evidence type="ECO:0000256" key="1">
    <source>
        <dbReference type="ARBA" id="ARBA00022801"/>
    </source>
</evidence>
<dbReference type="OrthoDB" id="9812921at2"/>
<geneLocation type="plasmid" evidence="4">
    <name>Plasmid2 dna</name>
</geneLocation>
<evidence type="ECO:0000313" key="4">
    <source>
        <dbReference type="Proteomes" id="UP000218418"/>
    </source>
</evidence>
<name>A0A1Z4M383_9CYAN</name>
<accession>A0A1Z4M383</accession>
<dbReference type="SUPFAM" id="SSF53474">
    <property type="entry name" value="alpha/beta-Hydrolases"/>
    <property type="match status" value="1"/>
</dbReference>